<reference evidence="10" key="1">
    <citation type="journal article" date="2015" name="Nature">
        <title>Complex archaea that bridge the gap between prokaryotes and eukaryotes.</title>
        <authorList>
            <person name="Spang A."/>
            <person name="Saw J.H."/>
            <person name="Jorgensen S.L."/>
            <person name="Zaremba-Niedzwiedzka K."/>
            <person name="Martijn J."/>
            <person name="Lind A.E."/>
            <person name="van Eijk R."/>
            <person name="Schleper C."/>
            <person name="Guy L."/>
            <person name="Ettema T.J."/>
        </authorList>
    </citation>
    <scope>NUCLEOTIDE SEQUENCE</scope>
</reference>
<keyword evidence="5" id="KW-0560">Oxidoreductase</keyword>
<evidence type="ECO:0000256" key="4">
    <source>
        <dbReference type="ARBA" id="ARBA00022827"/>
    </source>
</evidence>
<dbReference type="GO" id="GO:0006103">
    <property type="term" value="P:2-oxoglutarate metabolic process"/>
    <property type="evidence" value="ECO:0007669"/>
    <property type="project" value="TreeGrafter"/>
</dbReference>
<organism evidence="10">
    <name type="scientific">marine sediment metagenome</name>
    <dbReference type="NCBI Taxonomy" id="412755"/>
    <lineage>
        <taxon>unclassified sequences</taxon>
        <taxon>metagenomes</taxon>
        <taxon>ecological metagenomes</taxon>
    </lineage>
</organism>
<dbReference type="InterPro" id="IPR036188">
    <property type="entry name" value="FAD/NAD-bd_sf"/>
</dbReference>
<dbReference type="InterPro" id="IPR050151">
    <property type="entry name" value="Class-I_Pyr_Nuc-Dis_Oxidored"/>
</dbReference>
<evidence type="ECO:0000313" key="10">
    <source>
        <dbReference type="EMBL" id="KKK46781.1"/>
    </source>
</evidence>
<evidence type="ECO:0000256" key="2">
    <source>
        <dbReference type="ARBA" id="ARBA00007532"/>
    </source>
</evidence>
<dbReference type="PANTHER" id="PTHR22912:SF217">
    <property type="entry name" value="DIHYDROLIPOYL DEHYDROGENASE"/>
    <property type="match status" value="1"/>
</dbReference>
<keyword evidence="7" id="KW-1015">Disulfide bond</keyword>
<sequence>MKTYDLLIIGGGPGGYVAAIKGAQLGLNVGLVERDKVGGACLHKGCIPTKVLIQSAHLYELCK</sequence>
<keyword evidence="8" id="KW-0676">Redox-active center</keyword>
<gene>
    <name evidence="10" type="ORF">LCGC14_3161820</name>
</gene>
<dbReference type="AlphaFoldDB" id="A0A0F8YFE5"/>
<evidence type="ECO:0000256" key="1">
    <source>
        <dbReference type="ARBA" id="ARBA00001974"/>
    </source>
</evidence>
<comment type="caution">
    <text evidence="10">The sequence shown here is derived from an EMBL/GenBank/DDBJ whole genome shotgun (WGS) entry which is preliminary data.</text>
</comment>
<dbReference type="PANTHER" id="PTHR22912">
    <property type="entry name" value="DISULFIDE OXIDOREDUCTASE"/>
    <property type="match status" value="1"/>
</dbReference>
<keyword evidence="6" id="KW-0520">NAD</keyword>
<accession>A0A0F8YFE5</accession>
<dbReference type="InterPro" id="IPR012999">
    <property type="entry name" value="Pyr_OxRdtase_I_AS"/>
</dbReference>
<comment type="similarity">
    <text evidence="2">Belongs to the class-I pyridine nucleotide-disulfide oxidoreductase family.</text>
</comment>
<evidence type="ECO:0000256" key="3">
    <source>
        <dbReference type="ARBA" id="ARBA00022630"/>
    </source>
</evidence>
<comment type="cofactor">
    <cofactor evidence="1">
        <name>FAD</name>
        <dbReference type="ChEBI" id="CHEBI:57692"/>
    </cofactor>
</comment>
<dbReference type="GO" id="GO:0050660">
    <property type="term" value="F:flavin adenine dinucleotide binding"/>
    <property type="evidence" value="ECO:0007669"/>
    <property type="project" value="TreeGrafter"/>
</dbReference>
<evidence type="ECO:0000259" key="9">
    <source>
        <dbReference type="Pfam" id="PF07992"/>
    </source>
</evidence>
<evidence type="ECO:0000256" key="7">
    <source>
        <dbReference type="ARBA" id="ARBA00023157"/>
    </source>
</evidence>
<dbReference type="PRINTS" id="PR00411">
    <property type="entry name" value="PNDRDTASEI"/>
</dbReference>
<evidence type="ECO:0000256" key="8">
    <source>
        <dbReference type="ARBA" id="ARBA00023284"/>
    </source>
</evidence>
<dbReference type="InterPro" id="IPR023753">
    <property type="entry name" value="FAD/NAD-binding_dom"/>
</dbReference>
<dbReference type="Pfam" id="PF07992">
    <property type="entry name" value="Pyr_redox_2"/>
    <property type="match status" value="1"/>
</dbReference>
<proteinExistence type="inferred from homology"/>
<dbReference type="SUPFAM" id="SSF51905">
    <property type="entry name" value="FAD/NAD(P)-binding domain"/>
    <property type="match status" value="1"/>
</dbReference>
<dbReference type="GO" id="GO:0004148">
    <property type="term" value="F:dihydrolipoyl dehydrogenase (NADH) activity"/>
    <property type="evidence" value="ECO:0007669"/>
    <property type="project" value="TreeGrafter"/>
</dbReference>
<dbReference type="EMBL" id="LAZR01069910">
    <property type="protein sequence ID" value="KKK46781.1"/>
    <property type="molecule type" value="Genomic_DNA"/>
</dbReference>
<dbReference type="PROSITE" id="PS00076">
    <property type="entry name" value="PYRIDINE_REDOX_1"/>
    <property type="match status" value="1"/>
</dbReference>
<protein>
    <recommendedName>
        <fullName evidence="9">FAD/NAD(P)-binding domain-containing protein</fullName>
    </recommendedName>
</protein>
<feature type="domain" description="FAD/NAD(P)-binding" evidence="9">
    <location>
        <begin position="4"/>
        <end position="61"/>
    </location>
</feature>
<keyword evidence="4" id="KW-0274">FAD</keyword>
<dbReference type="Gene3D" id="3.50.50.60">
    <property type="entry name" value="FAD/NAD(P)-binding domain"/>
    <property type="match status" value="1"/>
</dbReference>
<feature type="non-terminal residue" evidence="10">
    <location>
        <position position="63"/>
    </location>
</feature>
<name>A0A0F8YFE5_9ZZZZ</name>
<keyword evidence="3" id="KW-0285">Flavoprotein</keyword>
<evidence type="ECO:0000256" key="5">
    <source>
        <dbReference type="ARBA" id="ARBA00023002"/>
    </source>
</evidence>
<evidence type="ECO:0000256" key="6">
    <source>
        <dbReference type="ARBA" id="ARBA00023027"/>
    </source>
</evidence>